<reference evidence="2 3" key="1">
    <citation type="journal article" date="2008" name="Nature">
        <title>The genome of the model beetle and pest Tribolium castaneum.</title>
        <authorList>
            <consortium name="Tribolium Genome Sequencing Consortium"/>
            <person name="Richards S."/>
            <person name="Gibbs R.A."/>
            <person name="Weinstock G.M."/>
            <person name="Brown S.J."/>
            <person name="Denell R."/>
            <person name="Beeman R.W."/>
            <person name="Gibbs R."/>
            <person name="Beeman R.W."/>
            <person name="Brown S.J."/>
            <person name="Bucher G."/>
            <person name="Friedrich M."/>
            <person name="Grimmelikhuijzen C.J."/>
            <person name="Klingler M."/>
            <person name="Lorenzen M."/>
            <person name="Richards S."/>
            <person name="Roth S."/>
            <person name="Schroder R."/>
            <person name="Tautz D."/>
            <person name="Zdobnov E.M."/>
            <person name="Muzny D."/>
            <person name="Gibbs R.A."/>
            <person name="Weinstock G.M."/>
            <person name="Attaway T."/>
            <person name="Bell S."/>
            <person name="Buhay C.J."/>
            <person name="Chandrabose M.N."/>
            <person name="Chavez D."/>
            <person name="Clerk-Blankenburg K.P."/>
            <person name="Cree A."/>
            <person name="Dao M."/>
            <person name="Davis C."/>
            <person name="Chacko J."/>
            <person name="Dinh H."/>
            <person name="Dugan-Rocha S."/>
            <person name="Fowler G."/>
            <person name="Garner T.T."/>
            <person name="Garnes J."/>
            <person name="Gnirke A."/>
            <person name="Hawes A."/>
            <person name="Hernandez J."/>
            <person name="Hines S."/>
            <person name="Holder M."/>
            <person name="Hume J."/>
            <person name="Jhangiani S.N."/>
            <person name="Joshi V."/>
            <person name="Khan Z.M."/>
            <person name="Jackson L."/>
            <person name="Kovar C."/>
            <person name="Kowis A."/>
            <person name="Lee S."/>
            <person name="Lewis L.R."/>
            <person name="Margolis J."/>
            <person name="Morgan M."/>
            <person name="Nazareth L.V."/>
            <person name="Nguyen N."/>
            <person name="Okwuonu G."/>
            <person name="Parker D."/>
            <person name="Richards S."/>
            <person name="Ruiz S.J."/>
            <person name="Santibanez J."/>
            <person name="Savard J."/>
            <person name="Scherer S.E."/>
            <person name="Schneider B."/>
            <person name="Sodergren E."/>
            <person name="Tautz D."/>
            <person name="Vattahil S."/>
            <person name="Villasana D."/>
            <person name="White C.S."/>
            <person name="Wright R."/>
            <person name="Park Y."/>
            <person name="Beeman R.W."/>
            <person name="Lord J."/>
            <person name="Oppert B."/>
            <person name="Lorenzen M."/>
            <person name="Brown S."/>
            <person name="Wang L."/>
            <person name="Savard J."/>
            <person name="Tautz D."/>
            <person name="Richards S."/>
            <person name="Weinstock G."/>
            <person name="Gibbs R.A."/>
            <person name="Liu Y."/>
            <person name="Worley K."/>
            <person name="Weinstock G."/>
            <person name="Elsik C.G."/>
            <person name="Reese J.T."/>
            <person name="Elhaik E."/>
            <person name="Landan G."/>
            <person name="Graur D."/>
            <person name="Arensburger P."/>
            <person name="Atkinson P."/>
            <person name="Beeman R.W."/>
            <person name="Beidler J."/>
            <person name="Brown S.J."/>
            <person name="Demuth J.P."/>
            <person name="Drury D.W."/>
            <person name="Du Y.Z."/>
            <person name="Fujiwara H."/>
            <person name="Lorenzen M."/>
            <person name="Maselli V."/>
            <person name="Osanai M."/>
            <person name="Park Y."/>
            <person name="Robertson H.M."/>
            <person name="Tu Z."/>
            <person name="Wang J.J."/>
            <person name="Wang S."/>
            <person name="Richards S."/>
            <person name="Song H."/>
            <person name="Zhang L."/>
            <person name="Sodergren E."/>
            <person name="Werner D."/>
            <person name="Stanke M."/>
            <person name="Morgenstern B."/>
            <person name="Solovyev V."/>
            <person name="Kosarev P."/>
            <person name="Brown G."/>
            <person name="Chen H.C."/>
            <person name="Ermolaeva O."/>
            <person name="Hlavina W."/>
            <person name="Kapustin Y."/>
            <person name="Kiryutin B."/>
            <person name="Kitts P."/>
            <person name="Maglott D."/>
            <person name="Pruitt K."/>
            <person name="Sapojnikov V."/>
            <person name="Souvorov A."/>
            <person name="Mackey A.J."/>
            <person name="Waterhouse R.M."/>
            <person name="Wyder S."/>
            <person name="Zdobnov E.M."/>
            <person name="Zdobnov E.M."/>
            <person name="Wyder S."/>
            <person name="Kriventseva E.V."/>
            <person name="Kadowaki T."/>
            <person name="Bork P."/>
            <person name="Aranda M."/>
            <person name="Bao R."/>
            <person name="Beermann A."/>
            <person name="Berns N."/>
            <person name="Bolognesi R."/>
            <person name="Bonneton F."/>
            <person name="Bopp D."/>
            <person name="Brown S.J."/>
            <person name="Bucher G."/>
            <person name="Butts T."/>
            <person name="Chaumot A."/>
            <person name="Denell R.E."/>
            <person name="Ferrier D.E."/>
            <person name="Friedrich M."/>
            <person name="Gordon C.M."/>
            <person name="Jindra M."/>
            <person name="Klingler M."/>
            <person name="Lan Q."/>
            <person name="Lattorff H.M."/>
            <person name="Laudet V."/>
            <person name="von Levetsow C."/>
            <person name="Liu Z."/>
            <person name="Lutz R."/>
            <person name="Lynch J.A."/>
            <person name="da Fonseca R.N."/>
            <person name="Posnien N."/>
            <person name="Reuter R."/>
            <person name="Roth S."/>
            <person name="Savard J."/>
            <person name="Schinko J.B."/>
            <person name="Schmitt C."/>
            <person name="Schoppmeier M."/>
            <person name="Schroder R."/>
            <person name="Shippy T.D."/>
            <person name="Simonnet F."/>
            <person name="Marques-Souza H."/>
            <person name="Tautz D."/>
            <person name="Tomoyasu Y."/>
            <person name="Trauner J."/>
            <person name="Van der Zee M."/>
            <person name="Vervoort M."/>
            <person name="Wittkopp N."/>
            <person name="Wimmer E.A."/>
            <person name="Yang X."/>
            <person name="Jones A.K."/>
            <person name="Sattelle D.B."/>
            <person name="Ebert P.R."/>
            <person name="Nelson D."/>
            <person name="Scott J.G."/>
            <person name="Beeman R.W."/>
            <person name="Muthukrishnan S."/>
            <person name="Kramer K.J."/>
            <person name="Arakane Y."/>
            <person name="Beeman R.W."/>
            <person name="Zhu Q."/>
            <person name="Hogenkamp D."/>
            <person name="Dixit R."/>
            <person name="Oppert B."/>
            <person name="Jiang H."/>
            <person name="Zou Z."/>
            <person name="Marshall J."/>
            <person name="Elpidina E."/>
            <person name="Vinokurov K."/>
            <person name="Oppert C."/>
            <person name="Zou Z."/>
            <person name="Evans J."/>
            <person name="Lu Z."/>
            <person name="Zhao P."/>
            <person name="Sumathipala N."/>
            <person name="Altincicek B."/>
            <person name="Vilcinskas A."/>
            <person name="Williams M."/>
            <person name="Hultmark D."/>
            <person name="Hetru C."/>
            <person name="Jiang H."/>
            <person name="Grimmelikhuijzen C.J."/>
            <person name="Hauser F."/>
            <person name="Cazzamali G."/>
            <person name="Williamson M."/>
            <person name="Park Y."/>
            <person name="Li B."/>
            <person name="Tanaka Y."/>
            <person name="Predel R."/>
            <person name="Neupert S."/>
            <person name="Schachtner J."/>
            <person name="Verleyen P."/>
            <person name="Raible F."/>
            <person name="Bork P."/>
            <person name="Friedrich M."/>
            <person name="Walden K.K."/>
            <person name="Robertson H.M."/>
            <person name="Angeli S."/>
            <person name="Foret S."/>
            <person name="Bucher G."/>
            <person name="Schuetz S."/>
            <person name="Maleszka R."/>
            <person name="Wimmer E.A."/>
            <person name="Beeman R.W."/>
            <person name="Lorenzen M."/>
            <person name="Tomoyasu Y."/>
            <person name="Miller S.C."/>
            <person name="Grossmann D."/>
            <person name="Bucher G."/>
        </authorList>
    </citation>
    <scope>NUCLEOTIDE SEQUENCE [LARGE SCALE GENOMIC DNA]</scope>
    <source>
        <strain evidence="2 3">Georgia GA2</strain>
    </source>
</reference>
<dbReference type="InterPro" id="IPR036691">
    <property type="entry name" value="Endo/exonu/phosph_ase_sf"/>
</dbReference>
<dbReference type="HOGENOM" id="CLU_000680_20_2_1"/>
<feature type="domain" description="Reverse transcriptase" evidence="1">
    <location>
        <begin position="641"/>
        <end position="900"/>
    </location>
</feature>
<dbReference type="eggNOG" id="KOG1075">
    <property type="taxonomic scope" value="Eukaryota"/>
</dbReference>
<evidence type="ECO:0000259" key="1">
    <source>
        <dbReference type="PROSITE" id="PS50878"/>
    </source>
</evidence>
<dbReference type="Pfam" id="PF00078">
    <property type="entry name" value="RVT_1"/>
    <property type="match status" value="1"/>
</dbReference>
<evidence type="ECO:0000313" key="2">
    <source>
        <dbReference type="EMBL" id="EFA08423.1"/>
    </source>
</evidence>
<reference evidence="2 3" key="2">
    <citation type="journal article" date="2010" name="Nucleic Acids Res.">
        <title>BeetleBase in 2010: revisions to provide comprehensive genomic information for Tribolium castaneum.</title>
        <authorList>
            <person name="Kim H.S."/>
            <person name="Murphy T."/>
            <person name="Xia J."/>
            <person name="Caragea D."/>
            <person name="Park Y."/>
            <person name="Beeman R.W."/>
            <person name="Lorenzen M.D."/>
            <person name="Butcher S."/>
            <person name="Manak J.R."/>
            <person name="Brown S.J."/>
        </authorList>
    </citation>
    <scope>GENOME REANNOTATION</scope>
    <source>
        <strain evidence="2 3">Georgia GA2</strain>
    </source>
</reference>
<dbReference type="Pfam" id="PF14529">
    <property type="entry name" value="Exo_endo_phos_2"/>
    <property type="match status" value="1"/>
</dbReference>
<dbReference type="PRINTS" id="PR01345">
    <property type="entry name" value="CERVTRCPTASE"/>
</dbReference>
<dbReference type="GO" id="GO:0003824">
    <property type="term" value="F:catalytic activity"/>
    <property type="evidence" value="ECO:0007669"/>
    <property type="project" value="InterPro"/>
</dbReference>
<dbReference type="SUPFAM" id="SSF57903">
    <property type="entry name" value="FYVE/PHD zinc finger"/>
    <property type="match status" value="1"/>
</dbReference>
<dbReference type="OMA" id="WKDANIT"/>
<dbReference type="InterPro" id="IPR011011">
    <property type="entry name" value="Znf_FYVE_PHD"/>
</dbReference>
<dbReference type="Gene3D" id="3.60.10.10">
    <property type="entry name" value="Endonuclease/exonuclease/phosphatase"/>
    <property type="match status" value="1"/>
</dbReference>
<dbReference type="SUPFAM" id="SSF56672">
    <property type="entry name" value="DNA/RNA polymerases"/>
    <property type="match status" value="1"/>
</dbReference>
<dbReference type="InterPro" id="IPR005135">
    <property type="entry name" value="Endo/exonuclease/phosphatase"/>
</dbReference>
<dbReference type="SUPFAM" id="SSF56219">
    <property type="entry name" value="DNase I-like"/>
    <property type="match status" value="1"/>
</dbReference>
<dbReference type="PhylomeDB" id="D6WYM2"/>
<dbReference type="AlphaFoldDB" id="D6WYM2"/>
<dbReference type="EMBL" id="KQ971357">
    <property type="protein sequence ID" value="EFA08423.1"/>
    <property type="molecule type" value="Genomic_DNA"/>
</dbReference>
<dbReference type="PANTHER" id="PTHR19446">
    <property type="entry name" value="REVERSE TRANSCRIPTASES"/>
    <property type="match status" value="1"/>
</dbReference>
<dbReference type="InterPro" id="IPR000477">
    <property type="entry name" value="RT_dom"/>
</dbReference>
<dbReference type="CDD" id="cd01650">
    <property type="entry name" value="RT_nLTR_like"/>
    <property type="match status" value="1"/>
</dbReference>
<sequence>MAEFNCCHCFKSVSRDTPIVVCDGCSLNIHCRCLKISENEIAFISQSRSPNIKLFCNRCNVTITAISEIKKLVNDIKSSFDERLSKLESLIINNNTSQAINREEIIAESVDSSARACNVIMYNVKPVANKQDVDVVNDVLEVIDPSLVIGPENVFRVGKAVGDKPRLLKLQFKTQQMARLCLKKKSSLLQHPQFAHITISDDKTPGQLKHLNNLRDELKRRLDVGEKDLTIKYVNHIKFKISNFFKITQICISVKPYDSLWLKFEGNEQTFVIACIYRPPTGASFNNQENDKNLFNTIQSTFNQYPNLIIMGDFNFPCIDWSAKNTTGQTIIEKQFSELLLENNLSQIVTEPTRFRSQQRPSLLDLVILSDVNLVSSLNVSNPVGTSDHSKIEIELQIMIYSEPNARIKTTSIVDYTRIDESLLTYDWNGLDSLNAEEQWKHFKSILQTCITTNSRLFTNRLRKDKPWINQHMLDKIKYKAKLWKKFKRQPTEDNFSAYKRFSNQLKSDLQMARCNYENSILNKPKLFYSHVRKFISSRVSVPLVRNASSLLCSDHTETANTLADSFATTYNLNINNNIPSFMPTSTFSGLSYINFTPDLVKSQLCAIKLNTAPGPDQIPPKLLRTCAASLSGPLAKMMRKSFLQGTLPYEWLQATITPLYKSGDKLDPANYRPVSLTSTCCKIMEKVIVKELLTYMRKNNLIPEHQHGFLPGRSVVTNLLSCTNLWTKMLDTNQPVDIIYLDFSKAFDKVPHNLLLAKLESYGVTGNLLDWIRAFLSNRNYCVKVCGKFSYSKPVLSGVPQGSVLGPILFLLYTADLLFSLDSYSAYADDIKLFANPLVTDLQDQLNLIFQWSEKWQIPLNIAKCCVLQCGHNNPKYLYHINGTLLSVKTSTKDLGVIVNDKLGWSEQCLASVGRARKMFYLLKHVFPNPSVSFISKVYITYIRPHLEFAIPVWRPYLLKDIDLLERTQHLVTRWTHCLRQVSYEQRLEILKIPDLRARENRADAIQIFRLTHGLFPGVTRNFLQIQNHDRLRGHSYKLKKEPFKTTVRKNYLTNRAFDIWNGLPDNVVAAVTVSSFKNQYDTLQ</sequence>
<name>D6WYM2_TRICA</name>
<dbReference type="Proteomes" id="UP000007266">
    <property type="component" value="Linkage group 8"/>
</dbReference>
<evidence type="ECO:0000313" key="3">
    <source>
        <dbReference type="Proteomes" id="UP000007266"/>
    </source>
</evidence>
<accession>D6WYM2</accession>
<organism evidence="2 3">
    <name type="scientific">Tribolium castaneum</name>
    <name type="common">Red flour beetle</name>
    <dbReference type="NCBI Taxonomy" id="7070"/>
    <lineage>
        <taxon>Eukaryota</taxon>
        <taxon>Metazoa</taxon>
        <taxon>Ecdysozoa</taxon>
        <taxon>Arthropoda</taxon>
        <taxon>Hexapoda</taxon>
        <taxon>Insecta</taxon>
        <taxon>Pterygota</taxon>
        <taxon>Neoptera</taxon>
        <taxon>Endopterygota</taxon>
        <taxon>Coleoptera</taxon>
        <taxon>Polyphaga</taxon>
        <taxon>Cucujiformia</taxon>
        <taxon>Tenebrionidae</taxon>
        <taxon>Tenebrionidae incertae sedis</taxon>
        <taxon>Tribolium</taxon>
    </lineage>
</organism>
<dbReference type="InParanoid" id="D6WYM2"/>
<proteinExistence type="predicted"/>
<gene>
    <name evidence="2" type="primary">GLEAN_06070</name>
    <name evidence="2" type="ORF">TcasGA2_TC006070</name>
</gene>
<keyword evidence="3" id="KW-1185">Reference proteome</keyword>
<dbReference type="InterPro" id="IPR043502">
    <property type="entry name" value="DNA/RNA_pol_sf"/>
</dbReference>
<dbReference type="PROSITE" id="PS50878">
    <property type="entry name" value="RT_POL"/>
    <property type="match status" value="1"/>
</dbReference>
<dbReference type="CDD" id="cd15489">
    <property type="entry name" value="PHD_SF"/>
    <property type="match status" value="1"/>
</dbReference>
<dbReference type="GO" id="GO:0071897">
    <property type="term" value="P:DNA biosynthetic process"/>
    <property type="evidence" value="ECO:0007669"/>
    <property type="project" value="UniProtKB-ARBA"/>
</dbReference>
<dbReference type="STRING" id="7070.D6WYM2"/>
<protein>
    <recommendedName>
        <fullName evidence="1">Reverse transcriptase domain-containing protein</fullName>
    </recommendedName>
</protein>